<name>A0ABW0ZDI2_9ACTN</name>
<evidence type="ECO:0000256" key="2">
    <source>
        <dbReference type="ARBA" id="ARBA00001946"/>
    </source>
</evidence>
<proteinExistence type="inferred from homology"/>
<feature type="compositionally biased region" description="Acidic residues" evidence="9">
    <location>
        <begin position="247"/>
        <end position="261"/>
    </location>
</feature>
<evidence type="ECO:0000256" key="7">
    <source>
        <dbReference type="ARBA" id="ARBA00023211"/>
    </source>
</evidence>
<dbReference type="PRINTS" id="PR00502">
    <property type="entry name" value="NUDIXFAMILY"/>
</dbReference>
<evidence type="ECO:0000313" key="11">
    <source>
        <dbReference type="EMBL" id="MFC5729051.1"/>
    </source>
</evidence>
<sequence>MTVPMPDEMRARMVDRVPDELPADLPDWLRPVAEGARRIRGSDLTRFLPPEGARTRRGAVLMLFGEGDVLLTERAHHMRSHPGQVSFPGGSIDPGETVVQAALREAWEEIGVDPGGVEVFGALPELWLPPSNFAVTPILGWWREPVPVEVTSPDEVHEIHHVDLRELFAPEHRIEVRHPGGWTGPGFLIGEDKDVIVWGFTGGILTRFFSFLGWLPPVDSPPVHDLPDHMLAEYVRRISRDNTGDGADVDGMDLLEPEDDD</sequence>
<feature type="domain" description="Nudix hydrolase" evidence="10">
    <location>
        <begin position="54"/>
        <end position="189"/>
    </location>
</feature>
<dbReference type="PROSITE" id="PS51462">
    <property type="entry name" value="NUDIX"/>
    <property type="match status" value="1"/>
</dbReference>
<dbReference type="EMBL" id="JBHSNS010000003">
    <property type="protein sequence ID" value="MFC5729051.1"/>
    <property type="molecule type" value="Genomic_DNA"/>
</dbReference>
<dbReference type="Proteomes" id="UP001596072">
    <property type="component" value="Unassembled WGS sequence"/>
</dbReference>
<reference evidence="12" key="1">
    <citation type="journal article" date="2019" name="Int. J. Syst. Evol. Microbiol.">
        <title>The Global Catalogue of Microorganisms (GCM) 10K type strain sequencing project: providing services to taxonomists for standard genome sequencing and annotation.</title>
        <authorList>
            <consortium name="The Broad Institute Genomics Platform"/>
            <consortium name="The Broad Institute Genome Sequencing Center for Infectious Disease"/>
            <person name="Wu L."/>
            <person name="Ma J."/>
        </authorList>
    </citation>
    <scope>NUCLEOTIDE SEQUENCE [LARGE SCALE GENOMIC DNA]</scope>
    <source>
        <strain evidence="12">YIM 94188</strain>
    </source>
</reference>
<keyword evidence="4" id="KW-0479">Metal-binding</keyword>
<evidence type="ECO:0000313" key="12">
    <source>
        <dbReference type="Proteomes" id="UP001596072"/>
    </source>
</evidence>
<dbReference type="CDD" id="cd03426">
    <property type="entry name" value="NUDIX_CoAse_Nudt7"/>
    <property type="match status" value="1"/>
</dbReference>
<evidence type="ECO:0000256" key="4">
    <source>
        <dbReference type="ARBA" id="ARBA00022723"/>
    </source>
</evidence>
<keyword evidence="12" id="KW-1185">Reference proteome</keyword>
<comment type="cofactor">
    <cofactor evidence="2">
        <name>Mg(2+)</name>
        <dbReference type="ChEBI" id="CHEBI:18420"/>
    </cofactor>
</comment>
<dbReference type="InterPro" id="IPR000059">
    <property type="entry name" value="NUDIX_hydrolase_NudL_CS"/>
</dbReference>
<dbReference type="PANTHER" id="PTHR12992:SF11">
    <property type="entry name" value="MITOCHONDRIAL COENZYME A DIPHOSPHATASE NUDT8"/>
    <property type="match status" value="1"/>
</dbReference>
<dbReference type="Gene3D" id="3.90.79.10">
    <property type="entry name" value="Nucleoside Triphosphate Pyrophosphohydrolase"/>
    <property type="match status" value="1"/>
</dbReference>
<evidence type="ECO:0000256" key="3">
    <source>
        <dbReference type="ARBA" id="ARBA00006506"/>
    </source>
</evidence>
<keyword evidence="5 8" id="KW-0378">Hydrolase</keyword>
<comment type="similarity">
    <text evidence="3">Belongs to the Nudix hydrolase family. PCD1 subfamily.</text>
</comment>
<dbReference type="GO" id="GO:0035539">
    <property type="term" value="F:8-oxo-7,8-dihydrodeoxyguanosine triphosphate pyrophosphatase activity"/>
    <property type="evidence" value="ECO:0007669"/>
    <property type="project" value="UniProtKB-EC"/>
</dbReference>
<evidence type="ECO:0000259" key="10">
    <source>
        <dbReference type="PROSITE" id="PS51462"/>
    </source>
</evidence>
<evidence type="ECO:0000256" key="6">
    <source>
        <dbReference type="ARBA" id="ARBA00022842"/>
    </source>
</evidence>
<keyword evidence="6" id="KW-0460">Magnesium</keyword>
<comment type="cofactor">
    <cofactor evidence="1">
        <name>Mn(2+)</name>
        <dbReference type="ChEBI" id="CHEBI:29035"/>
    </cofactor>
</comment>
<evidence type="ECO:0000256" key="9">
    <source>
        <dbReference type="SAM" id="MobiDB-lite"/>
    </source>
</evidence>
<dbReference type="InterPro" id="IPR020084">
    <property type="entry name" value="NUDIX_hydrolase_CS"/>
</dbReference>
<evidence type="ECO:0000256" key="1">
    <source>
        <dbReference type="ARBA" id="ARBA00001936"/>
    </source>
</evidence>
<organism evidence="11 12">
    <name type="scientific">Nocardioides vastitatis</name>
    <dbReference type="NCBI Taxonomy" id="2568655"/>
    <lineage>
        <taxon>Bacteria</taxon>
        <taxon>Bacillati</taxon>
        <taxon>Actinomycetota</taxon>
        <taxon>Actinomycetes</taxon>
        <taxon>Propionibacteriales</taxon>
        <taxon>Nocardioidaceae</taxon>
        <taxon>Nocardioides</taxon>
    </lineage>
</organism>
<dbReference type="SUPFAM" id="SSF55811">
    <property type="entry name" value="Nudix"/>
    <property type="match status" value="1"/>
</dbReference>
<dbReference type="PROSITE" id="PS00893">
    <property type="entry name" value="NUDIX_BOX"/>
    <property type="match status" value="1"/>
</dbReference>
<evidence type="ECO:0000256" key="5">
    <source>
        <dbReference type="ARBA" id="ARBA00022801"/>
    </source>
</evidence>
<dbReference type="InterPro" id="IPR020476">
    <property type="entry name" value="Nudix_hydrolase"/>
</dbReference>
<dbReference type="PROSITE" id="PS01293">
    <property type="entry name" value="NUDIX_COA"/>
    <property type="match status" value="1"/>
</dbReference>
<dbReference type="EC" id="3.6.1.55" evidence="11"/>
<gene>
    <name evidence="11" type="ORF">ACFPQB_08970</name>
</gene>
<dbReference type="PANTHER" id="PTHR12992">
    <property type="entry name" value="NUDIX HYDROLASE"/>
    <property type="match status" value="1"/>
</dbReference>
<feature type="region of interest" description="Disordered" evidence="9">
    <location>
        <begin position="242"/>
        <end position="261"/>
    </location>
</feature>
<comment type="caution">
    <text evidence="11">The sequence shown here is derived from an EMBL/GenBank/DDBJ whole genome shotgun (WGS) entry which is preliminary data.</text>
</comment>
<dbReference type="Pfam" id="PF00293">
    <property type="entry name" value="NUDIX"/>
    <property type="match status" value="1"/>
</dbReference>
<protein>
    <submittedName>
        <fullName evidence="11">NUDIX hydrolase</fullName>
        <ecNumber evidence="11">3.6.1.55</ecNumber>
    </submittedName>
</protein>
<evidence type="ECO:0000256" key="8">
    <source>
        <dbReference type="RuleBase" id="RU003476"/>
    </source>
</evidence>
<dbReference type="InterPro" id="IPR015797">
    <property type="entry name" value="NUDIX_hydrolase-like_dom_sf"/>
</dbReference>
<dbReference type="InterPro" id="IPR045121">
    <property type="entry name" value="CoAse"/>
</dbReference>
<keyword evidence="7" id="KW-0464">Manganese</keyword>
<dbReference type="InterPro" id="IPR000086">
    <property type="entry name" value="NUDIX_hydrolase_dom"/>
</dbReference>
<dbReference type="RefSeq" id="WP_240769695.1">
    <property type="nucleotide sequence ID" value="NZ_JBHSNS010000003.1"/>
</dbReference>
<accession>A0ABW0ZDI2</accession>